<gene>
    <name evidence="8" type="ORF">CKQ54_22730</name>
</gene>
<accession>A0ABX9PQ32</accession>
<dbReference type="PANTHER" id="PTHR30026:SF22">
    <property type="entry name" value="OUTER MEMBRANE EFFLUX PROTEIN"/>
    <property type="match status" value="1"/>
</dbReference>
<dbReference type="Proteomes" id="UP000284853">
    <property type="component" value="Unassembled WGS sequence"/>
</dbReference>
<proteinExistence type="inferred from homology"/>
<dbReference type="InterPro" id="IPR051906">
    <property type="entry name" value="TolC-like"/>
</dbReference>
<evidence type="ECO:0008006" key="10">
    <source>
        <dbReference type="Google" id="ProtNLM"/>
    </source>
</evidence>
<dbReference type="Pfam" id="PF02321">
    <property type="entry name" value="OEP"/>
    <property type="match status" value="1"/>
</dbReference>
<keyword evidence="7" id="KW-0998">Cell outer membrane</keyword>
<organism evidence="8 9">
    <name type="scientific">Rahnella variigena</name>
    <dbReference type="NCBI Taxonomy" id="574964"/>
    <lineage>
        <taxon>Bacteria</taxon>
        <taxon>Pseudomonadati</taxon>
        <taxon>Pseudomonadota</taxon>
        <taxon>Gammaproteobacteria</taxon>
        <taxon>Enterobacterales</taxon>
        <taxon>Yersiniaceae</taxon>
        <taxon>Rahnella</taxon>
    </lineage>
</organism>
<dbReference type="SUPFAM" id="SSF56954">
    <property type="entry name" value="Outer membrane efflux proteins (OEP)"/>
    <property type="match status" value="1"/>
</dbReference>
<dbReference type="PANTHER" id="PTHR30026">
    <property type="entry name" value="OUTER MEMBRANE PROTEIN TOLC"/>
    <property type="match status" value="1"/>
</dbReference>
<dbReference type="InterPro" id="IPR003423">
    <property type="entry name" value="OMP_efflux"/>
</dbReference>
<keyword evidence="9" id="KW-1185">Reference proteome</keyword>
<evidence type="ECO:0000313" key="8">
    <source>
        <dbReference type="EMBL" id="RKF66223.1"/>
    </source>
</evidence>
<keyword evidence="6" id="KW-0472">Membrane</keyword>
<evidence type="ECO:0000256" key="1">
    <source>
        <dbReference type="ARBA" id="ARBA00004442"/>
    </source>
</evidence>
<name>A0ABX9PQ32_9GAMM</name>
<reference evidence="8 9" key="1">
    <citation type="submission" date="2017-08" db="EMBL/GenBank/DDBJ databases">
        <title>Comparative genomics of bacteria isolated from necrotic lesions of AOD affected trees.</title>
        <authorList>
            <person name="Doonan J."/>
            <person name="Denman S."/>
            <person name="Mcdonald J.E."/>
        </authorList>
    </citation>
    <scope>NUCLEOTIDE SEQUENCE [LARGE SCALE GENOMIC DNA]</scope>
    <source>
        <strain evidence="8 9">CIP 105588</strain>
    </source>
</reference>
<evidence type="ECO:0000256" key="5">
    <source>
        <dbReference type="ARBA" id="ARBA00022692"/>
    </source>
</evidence>
<evidence type="ECO:0000256" key="7">
    <source>
        <dbReference type="ARBA" id="ARBA00023237"/>
    </source>
</evidence>
<evidence type="ECO:0000256" key="4">
    <source>
        <dbReference type="ARBA" id="ARBA00022452"/>
    </source>
</evidence>
<comment type="subcellular location">
    <subcellularLocation>
        <location evidence="1">Cell outer membrane</location>
    </subcellularLocation>
</comment>
<comment type="caution">
    <text evidence="8">The sequence shown here is derived from an EMBL/GenBank/DDBJ whole genome shotgun (WGS) entry which is preliminary data.</text>
</comment>
<keyword evidence="5" id="KW-0812">Transmembrane</keyword>
<evidence type="ECO:0000256" key="3">
    <source>
        <dbReference type="ARBA" id="ARBA00022448"/>
    </source>
</evidence>
<keyword evidence="4" id="KW-1134">Transmembrane beta strand</keyword>
<comment type="similarity">
    <text evidence="2">Belongs to the outer membrane factor (OMF) (TC 1.B.17) family.</text>
</comment>
<dbReference type="Gene3D" id="1.20.1600.10">
    <property type="entry name" value="Outer membrane efflux proteins (OEP)"/>
    <property type="match status" value="1"/>
</dbReference>
<evidence type="ECO:0000256" key="2">
    <source>
        <dbReference type="ARBA" id="ARBA00007613"/>
    </source>
</evidence>
<protein>
    <recommendedName>
        <fullName evidence="10">Outer membrane efflux protein</fullName>
    </recommendedName>
</protein>
<keyword evidence="3" id="KW-0813">Transport</keyword>
<sequence>MLGSLQDMPSQYLSGGSVNSQFHSLVIFELIMNAIFLALKSKLPLRSLIIVGLFFNPLLNARATDFIELLRMTAEHPSVRSGISTSAGAYYDIEQAKAADGFQISTGVSSVGYTGQPGYESNPLSPHISISKLLYDHGRTAASVAGKQAAYSMQQAQVNVTRESLNQQVLSLFTSAATNAKVVAVLDKEIAALQDLLNRVQAIARVDSGRGSEINQVETRLNAVIASREMNFTTYMQAQQQLSALLNNDIVLTRDLPDLKKTGLLPASLEQAQQVLKENPSWMVSRQRKEEAKAAVELASKWNRPKWNVQLSLDSPKRNGEMEPFKAVTLQVSSDISLWDGGAGRANANAETQRLIAAEADQDATFRSLKQQLDQLWVSLPLRERQINALQRQSETALKTWKAGEVQFFAGQRPLTDLISFATDYYTSLASYQEQQMQYLATQWQIVAALGKTSELAQKVNSLPANTIQPVH</sequence>
<evidence type="ECO:0000313" key="9">
    <source>
        <dbReference type="Proteomes" id="UP000284853"/>
    </source>
</evidence>
<dbReference type="EMBL" id="NSDJ01000002">
    <property type="protein sequence ID" value="RKF66223.1"/>
    <property type="molecule type" value="Genomic_DNA"/>
</dbReference>
<evidence type="ECO:0000256" key="6">
    <source>
        <dbReference type="ARBA" id="ARBA00023136"/>
    </source>
</evidence>